<dbReference type="RefSeq" id="WP_058123260.1">
    <property type="nucleotide sequence ID" value="NZ_CYRX01000025.1"/>
</dbReference>
<dbReference type="EMBL" id="CYRX01000025">
    <property type="protein sequence ID" value="CUH60238.1"/>
    <property type="molecule type" value="Genomic_DNA"/>
</dbReference>
<reference evidence="1 2" key="1">
    <citation type="submission" date="2015-09" db="EMBL/GenBank/DDBJ databases">
        <authorList>
            <consortium name="Swine Surveillance"/>
        </authorList>
    </citation>
    <scope>NUCLEOTIDE SEQUENCE [LARGE SCALE GENOMIC DNA]</scope>
    <source>
        <strain evidence="1 2">CECT 5294</strain>
    </source>
</reference>
<accession>A0A0P1EYP9</accession>
<evidence type="ECO:0008006" key="3">
    <source>
        <dbReference type="Google" id="ProtNLM"/>
    </source>
</evidence>
<dbReference type="Pfam" id="PF03864">
    <property type="entry name" value="Phage_cap_E"/>
    <property type="match status" value="1"/>
</dbReference>
<sequence>MSLLNVFKQDAFSVLRLTDALREIKYAPSRIGQLGLFQTTSIDTLDIAIETDREQNQIIVGASPRGGVGDTFGKNKRTVRTLRVPHFQVDDAMMADEVQQVRAFASETSVERLQQKIADRAAEVSQGFALTEEYHRLNIIKSGKLLDKDGGVMFDYFREFDESAPAEVDFDLDKATPTEGALRKKCAEVIRRVAAILDGLPYSGIHAFCGDAFFDDLIAHPEVRETYKGHAEASALRSAYAGANGQQSSFSTFEFGGITFENYRGGGSIGVDTNKCHIFPLGVPGLFRTAYAPADYIETVNTLGQRLYAKQYEMQNGKGVNLEFQMNALQYCTRPRVLIPGKRT</sequence>
<gene>
    <name evidence="1" type="ORF">THS5294_01527</name>
</gene>
<protein>
    <recommendedName>
        <fullName evidence="3">Phage major capsid protein E</fullName>
    </recommendedName>
</protein>
<evidence type="ECO:0000313" key="1">
    <source>
        <dbReference type="EMBL" id="CUH60238.1"/>
    </source>
</evidence>
<dbReference type="Proteomes" id="UP000051298">
    <property type="component" value="Unassembled WGS sequence"/>
</dbReference>
<proteinExistence type="predicted"/>
<dbReference type="AlphaFoldDB" id="A0A0P1EYP9"/>
<evidence type="ECO:0000313" key="2">
    <source>
        <dbReference type="Proteomes" id="UP000051298"/>
    </source>
</evidence>
<organism evidence="1 2">
    <name type="scientific">Thalassobacter stenotrophicus</name>
    <dbReference type="NCBI Taxonomy" id="266809"/>
    <lineage>
        <taxon>Bacteria</taxon>
        <taxon>Pseudomonadati</taxon>
        <taxon>Pseudomonadota</taxon>
        <taxon>Alphaproteobacteria</taxon>
        <taxon>Rhodobacterales</taxon>
        <taxon>Roseobacteraceae</taxon>
        <taxon>Thalassobacter</taxon>
    </lineage>
</organism>
<name>A0A0P1EYP9_9RHOB</name>
<dbReference type="InterPro" id="IPR005564">
    <property type="entry name" value="Major_capsid_GpE"/>
</dbReference>